<dbReference type="InterPro" id="IPR000836">
    <property type="entry name" value="PRTase_dom"/>
</dbReference>
<feature type="domain" description="Double zinc ribbon" evidence="3">
    <location>
        <begin position="20"/>
        <end position="65"/>
    </location>
</feature>
<comment type="similarity">
    <text evidence="1">Belongs to the ComF/GntX family.</text>
</comment>
<dbReference type="InterPro" id="IPR051910">
    <property type="entry name" value="ComF/GntX_DNA_util-trans"/>
</dbReference>
<evidence type="ECO:0000313" key="4">
    <source>
        <dbReference type="EMBL" id="MTD96351.1"/>
    </source>
</evidence>
<dbReference type="EMBL" id="WMBQ01000003">
    <property type="protein sequence ID" value="MTD96351.1"/>
    <property type="molecule type" value="Genomic_DNA"/>
</dbReference>
<reference evidence="4 5" key="1">
    <citation type="submission" date="2019-11" db="EMBL/GenBank/DDBJ databases">
        <title>Identification of a novel strain.</title>
        <authorList>
            <person name="Xu Q."/>
            <person name="Wang G."/>
        </authorList>
    </citation>
    <scope>NUCLEOTIDE SEQUENCE [LARGE SCALE GENOMIC DNA]</scope>
    <source>
        <strain evidence="5">xq</strain>
    </source>
</reference>
<dbReference type="AlphaFoldDB" id="A0A6I3KUI1"/>
<name>A0A6I3KUI1_9HYPH</name>
<dbReference type="SUPFAM" id="SSF53271">
    <property type="entry name" value="PRTase-like"/>
    <property type="match status" value="1"/>
</dbReference>
<organism evidence="4 5">
    <name type="scientific">Hyphomicrobium album</name>
    <dbReference type="NCBI Taxonomy" id="2665159"/>
    <lineage>
        <taxon>Bacteria</taxon>
        <taxon>Pseudomonadati</taxon>
        <taxon>Pseudomonadota</taxon>
        <taxon>Alphaproteobacteria</taxon>
        <taxon>Hyphomicrobiales</taxon>
        <taxon>Hyphomicrobiaceae</taxon>
        <taxon>Hyphomicrobium</taxon>
    </lineage>
</organism>
<dbReference type="Pfam" id="PF18912">
    <property type="entry name" value="DZR_2"/>
    <property type="match status" value="1"/>
</dbReference>
<dbReference type="InterPro" id="IPR029057">
    <property type="entry name" value="PRTase-like"/>
</dbReference>
<dbReference type="CDD" id="cd06223">
    <property type="entry name" value="PRTases_typeI"/>
    <property type="match status" value="1"/>
</dbReference>
<dbReference type="PANTHER" id="PTHR47505:SF1">
    <property type="entry name" value="DNA UTILIZATION PROTEIN YHGH"/>
    <property type="match status" value="1"/>
</dbReference>
<evidence type="ECO:0000259" key="2">
    <source>
        <dbReference type="Pfam" id="PF00156"/>
    </source>
</evidence>
<dbReference type="Gene3D" id="3.40.50.2020">
    <property type="match status" value="1"/>
</dbReference>
<evidence type="ECO:0000313" key="5">
    <source>
        <dbReference type="Proteomes" id="UP000440694"/>
    </source>
</evidence>
<keyword evidence="5" id="KW-1185">Reference proteome</keyword>
<evidence type="ECO:0000259" key="3">
    <source>
        <dbReference type="Pfam" id="PF18912"/>
    </source>
</evidence>
<gene>
    <name evidence="4" type="ORF">GIW81_18585</name>
</gene>
<dbReference type="Pfam" id="PF00156">
    <property type="entry name" value="Pribosyltran"/>
    <property type="match status" value="1"/>
</dbReference>
<evidence type="ECO:0000256" key="1">
    <source>
        <dbReference type="ARBA" id="ARBA00008007"/>
    </source>
</evidence>
<dbReference type="Proteomes" id="UP000440694">
    <property type="component" value="Unassembled WGS sequence"/>
</dbReference>
<sequence>MLHWGRSAVGALRAAVATAADLVVPPLCLACHRPLAAHNAMCARCWADIAFIRPPLCDRLGIPLPFDIGGTMVSAAAEADPPDYDRARAVARFDGVMRELVHDLKFRDRHDARRVFGRWLVDAGSALLTDADLVIPVPLTRLRLAARRFNQSAILAQEVARLTGVQYAPAVLVRARRTAPQVGLSRQQRRDNVAGAFAVAPGQGGALTGANIVLIDDVITTGATVRACARPLKRAGAARVDVLALAMVTDPAFLSP</sequence>
<accession>A0A6I3KUI1</accession>
<feature type="domain" description="Phosphoribosyltransferase" evidence="2">
    <location>
        <begin position="155"/>
        <end position="245"/>
    </location>
</feature>
<comment type="caution">
    <text evidence="4">The sequence shown here is derived from an EMBL/GenBank/DDBJ whole genome shotgun (WGS) entry which is preliminary data.</text>
</comment>
<dbReference type="PANTHER" id="PTHR47505">
    <property type="entry name" value="DNA UTILIZATION PROTEIN YHGH"/>
    <property type="match status" value="1"/>
</dbReference>
<proteinExistence type="inferred from homology"/>
<dbReference type="InterPro" id="IPR044005">
    <property type="entry name" value="DZR_2"/>
</dbReference>
<protein>
    <submittedName>
        <fullName evidence="4">ComF family protein</fullName>
    </submittedName>
</protein>